<dbReference type="EMBL" id="ML986578">
    <property type="protein sequence ID" value="KAF2271164.1"/>
    <property type="molecule type" value="Genomic_DNA"/>
</dbReference>
<feature type="domain" description="Peptidase A1" evidence="3">
    <location>
        <begin position="95"/>
        <end position="433"/>
    </location>
</feature>
<comment type="caution">
    <text evidence="4">The sequence shown here is derived from an EMBL/GenBank/DDBJ whole genome shotgun (WGS) entry which is preliminary data.</text>
</comment>
<gene>
    <name evidence="4" type="ORF">CC78DRAFT_611182</name>
</gene>
<evidence type="ECO:0000259" key="3">
    <source>
        <dbReference type="PROSITE" id="PS51767"/>
    </source>
</evidence>
<name>A0A9P4TS71_9PLEO</name>
<keyword evidence="4" id="KW-0645">Protease</keyword>
<keyword evidence="4" id="KW-0378">Hydrolase</keyword>
<dbReference type="Gene3D" id="2.40.70.10">
    <property type="entry name" value="Acid Proteases"/>
    <property type="match status" value="2"/>
</dbReference>
<dbReference type="InterPro" id="IPR001461">
    <property type="entry name" value="Aspartic_peptidase_A1"/>
</dbReference>
<reference evidence="5" key="1">
    <citation type="journal article" date="2020" name="Stud. Mycol.">
        <title>101 Dothideomycetes genomes: A test case for predicting lifestyles and emergence of pathogens.</title>
        <authorList>
            <person name="Haridas S."/>
            <person name="Albert R."/>
            <person name="Binder M."/>
            <person name="Bloem J."/>
            <person name="LaButti K."/>
            <person name="Salamov A."/>
            <person name="Andreopoulos B."/>
            <person name="Baker S."/>
            <person name="Barry K."/>
            <person name="Bills G."/>
            <person name="Bluhm B."/>
            <person name="Cannon C."/>
            <person name="Castanera R."/>
            <person name="Culley D."/>
            <person name="Daum C."/>
            <person name="Ezra D."/>
            <person name="Gonzalez J."/>
            <person name="Henrissat B."/>
            <person name="Kuo A."/>
            <person name="Liang C."/>
            <person name="Lipzen A."/>
            <person name="Lutzoni F."/>
            <person name="Magnuson J."/>
            <person name="Mondo S."/>
            <person name="Nolan M."/>
            <person name="Ohm R."/>
            <person name="Pangilinan J."/>
            <person name="Park H.-J."/>
            <person name="Ramirez L."/>
            <person name="Alfaro M."/>
            <person name="Sun H."/>
            <person name="Tritt A."/>
            <person name="Yoshinaga Y."/>
            <person name="Zwiers L.-H."/>
            <person name="Turgeon B."/>
            <person name="Goodwin S."/>
            <person name="Spatafora J."/>
            <person name="Crous P."/>
            <person name="Grigoriev I."/>
        </authorList>
    </citation>
    <scope>NUCLEOTIDE SEQUENCE [LARGE SCALE GENOMIC DNA]</scope>
    <source>
        <strain evidence="5">CBS 304.66</strain>
    </source>
</reference>
<dbReference type="GO" id="GO:0000324">
    <property type="term" value="C:fungal-type vacuole"/>
    <property type="evidence" value="ECO:0007669"/>
    <property type="project" value="TreeGrafter"/>
</dbReference>
<dbReference type="PANTHER" id="PTHR47966">
    <property type="entry name" value="BETA-SITE APP-CLEAVING ENZYME, ISOFORM A-RELATED"/>
    <property type="match status" value="1"/>
</dbReference>
<keyword evidence="2" id="KW-1015">Disulfide bond</keyword>
<keyword evidence="5" id="KW-1185">Reference proteome</keyword>
<dbReference type="AlphaFoldDB" id="A0A9P4TS71"/>
<dbReference type="InterPro" id="IPR034164">
    <property type="entry name" value="Pepsin-like_dom"/>
</dbReference>
<evidence type="ECO:0000313" key="5">
    <source>
        <dbReference type="Proteomes" id="UP000800093"/>
    </source>
</evidence>
<dbReference type="OrthoDB" id="771136at2759"/>
<dbReference type="InterPro" id="IPR033121">
    <property type="entry name" value="PEPTIDASE_A1"/>
</dbReference>
<dbReference type="GO" id="GO:0006508">
    <property type="term" value="P:proteolysis"/>
    <property type="evidence" value="ECO:0007669"/>
    <property type="project" value="UniProtKB-KW"/>
</dbReference>
<dbReference type="PRINTS" id="PR00792">
    <property type="entry name" value="PEPSIN"/>
</dbReference>
<dbReference type="SUPFAM" id="SSF50630">
    <property type="entry name" value="Acid proteases"/>
    <property type="match status" value="1"/>
</dbReference>
<evidence type="ECO:0000256" key="2">
    <source>
        <dbReference type="PIRSR" id="PIRSR601461-2"/>
    </source>
</evidence>
<evidence type="ECO:0000256" key="1">
    <source>
        <dbReference type="ARBA" id="ARBA00007447"/>
    </source>
</evidence>
<sequence>MFHLLGCVSLRPTAYHGAQTQKDKVRSGAAQVLHPTFAAMLSQILLGLSVFKLAEASPLIGSDLLERTLKPGQEILSTGASKRFSAPIETNGFIHTVNITIGTPPQHFNVSLDFESNEFFVPSVECTNHSYYCDAYLPFNKFNASTSRTYRPNGTRATALYQGVEYHGPLSYDTIRISDLAIEQQLFMEYNESHAVTWFGTNWGYDGLLGLAPPWNSETKESDPLPYPNYLRLLQDKQVLEENVMALKFPRRIGERGEIMFGGINPDLFTGDFAKAKIVGEDEVQDPFDAMYNIRAESVTFNSSVPFQLSLNSTPAVITTEPWIYLPREIFEVIYYGIGAKQLDILYSYIPCERRPFLPELTFNIAGHDLTVNAFDYTYEVEMRLTPEKWVTVCLVSIGPSDDLGYEPIVLGSTFLRGFYTVFDLDNREIGFAQLKK</sequence>
<evidence type="ECO:0000313" key="4">
    <source>
        <dbReference type="EMBL" id="KAF2271164.1"/>
    </source>
</evidence>
<feature type="disulfide bond" evidence="2">
    <location>
        <begin position="126"/>
        <end position="133"/>
    </location>
</feature>
<comment type="similarity">
    <text evidence="1">Belongs to the peptidase A1 family.</text>
</comment>
<dbReference type="PROSITE" id="PS51767">
    <property type="entry name" value="PEPTIDASE_A1"/>
    <property type="match status" value="1"/>
</dbReference>
<dbReference type="GO" id="GO:0004190">
    <property type="term" value="F:aspartic-type endopeptidase activity"/>
    <property type="evidence" value="ECO:0007669"/>
    <property type="project" value="InterPro"/>
</dbReference>
<dbReference type="InterPro" id="IPR021109">
    <property type="entry name" value="Peptidase_aspartic_dom_sf"/>
</dbReference>
<dbReference type="Proteomes" id="UP000800093">
    <property type="component" value="Unassembled WGS sequence"/>
</dbReference>
<dbReference type="CDD" id="cd05471">
    <property type="entry name" value="pepsin_like"/>
    <property type="match status" value="1"/>
</dbReference>
<dbReference type="Pfam" id="PF00026">
    <property type="entry name" value="Asp"/>
    <property type="match status" value="1"/>
</dbReference>
<dbReference type="PANTHER" id="PTHR47966:SF51">
    <property type="entry name" value="BETA-SITE APP-CLEAVING ENZYME, ISOFORM A-RELATED"/>
    <property type="match status" value="1"/>
</dbReference>
<proteinExistence type="inferred from homology"/>
<organism evidence="4 5">
    <name type="scientific">Lojkania enalia</name>
    <dbReference type="NCBI Taxonomy" id="147567"/>
    <lineage>
        <taxon>Eukaryota</taxon>
        <taxon>Fungi</taxon>
        <taxon>Dikarya</taxon>
        <taxon>Ascomycota</taxon>
        <taxon>Pezizomycotina</taxon>
        <taxon>Dothideomycetes</taxon>
        <taxon>Pleosporomycetidae</taxon>
        <taxon>Pleosporales</taxon>
        <taxon>Pleosporales incertae sedis</taxon>
        <taxon>Lojkania</taxon>
    </lineage>
</organism>
<accession>A0A9P4TS71</accession>
<protein>
    <submittedName>
        <fullName evidence="4">Acid protease</fullName>
    </submittedName>
</protein>